<feature type="compositionally biased region" description="Basic and acidic residues" evidence="1">
    <location>
        <begin position="273"/>
        <end position="294"/>
    </location>
</feature>
<name>A0A3P6VCV7_LITSI</name>
<feature type="compositionally biased region" description="Basic residues" evidence="1">
    <location>
        <begin position="233"/>
        <end position="249"/>
    </location>
</feature>
<feature type="compositionally biased region" description="Basic residues" evidence="1">
    <location>
        <begin position="310"/>
        <end position="319"/>
    </location>
</feature>
<dbReference type="EMBL" id="UYRX01001032">
    <property type="protein sequence ID" value="VDK87794.1"/>
    <property type="molecule type" value="Genomic_DNA"/>
</dbReference>
<dbReference type="AlphaFoldDB" id="A0A3P6VCV7"/>
<dbReference type="GO" id="GO:0003676">
    <property type="term" value="F:nucleic acid binding"/>
    <property type="evidence" value="ECO:0007669"/>
    <property type="project" value="InterPro"/>
</dbReference>
<protein>
    <recommendedName>
        <fullName evidence="4">RRM domain-containing protein</fullName>
    </recommendedName>
</protein>
<evidence type="ECO:0000313" key="2">
    <source>
        <dbReference type="EMBL" id="VDK87794.1"/>
    </source>
</evidence>
<evidence type="ECO:0008006" key="4">
    <source>
        <dbReference type="Google" id="ProtNLM"/>
    </source>
</evidence>
<sequence>MECDVDQKFNDDDNLGHPSNKASINSKNVSSRKKCNKKRRRKRPRTKALRRTIREKIEIALCTSDSPIQNILETDMDCAVSAPLSSVIKLLKLDSDEYQRLSCEALISIGNLSKFFSIVGNSVNSLQLVLKANDMDQSSTVVYVDNLPPGCEVDSLQKWASTFGTVVFVRPIMEGKVNQKKNSATNHMSTSSEESTSATCTGRFFQSAFIKFVDEQTPVDFIKFHRLLRKKAASKRRKKLKLERKKAVKKSANSTLKNRSKKLQRTSRKKKKKTEEQKIKNEEAMEADGEKMEVGVDSTTDVARGGERNHSKRRKRKRQSSLEMDGVLFKKSKTTGDANNVANELEKTFRDVGTDVPEECMLSEVGAATKKRKRVHRQKQKRCDSNSKNSNQRPKKYFHNIQAYSFDTFQKLRAKYLELKKQQMVQLKATLKERGVPNALLGLTKKERKKKRGRSRLMMRVARLHEYEDLTHRIPEEDKLADMQGFDKKFSSTTS</sequence>
<dbReference type="CDD" id="cd00590">
    <property type="entry name" value="RRM_SF"/>
    <property type="match status" value="1"/>
</dbReference>
<dbReference type="Gene3D" id="3.30.70.330">
    <property type="match status" value="1"/>
</dbReference>
<feature type="compositionally biased region" description="Basic residues" evidence="1">
    <location>
        <begin position="258"/>
        <end position="272"/>
    </location>
</feature>
<dbReference type="InterPro" id="IPR035979">
    <property type="entry name" value="RBD_domain_sf"/>
</dbReference>
<keyword evidence="3" id="KW-1185">Reference proteome</keyword>
<reference evidence="2 3" key="1">
    <citation type="submission" date="2018-08" db="EMBL/GenBank/DDBJ databases">
        <authorList>
            <person name="Laetsch R D."/>
            <person name="Stevens L."/>
            <person name="Kumar S."/>
            <person name="Blaxter L. M."/>
        </authorList>
    </citation>
    <scope>NUCLEOTIDE SEQUENCE [LARGE SCALE GENOMIC DNA]</scope>
</reference>
<dbReference type="Proteomes" id="UP000277928">
    <property type="component" value="Unassembled WGS sequence"/>
</dbReference>
<organism evidence="2 3">
    <name type="scientific">Litomosoides sigmodontis</name>
    <name type="common">Filarial nematode worm</name>
    <dbReference type="NCBI Taxonomy" id="42156"/>
    <lineage>
        <taxon>Eukaryota</taxon>
        <taxon>Metazoa</taxon>
        <taxon>Ecdysozoa</taxon>
        <taxon>Nematoda</taxon>
        <taxon>Chromadorea</taxon>
        <taxon>Rhabditida</taxon>
        <taxon>Spirurina</taxon>
        <taxon>Spiruromorpha</taxon>
        <taxon>Filarioidea</taxon>
        <taxon>Onchocercidae</taxon>
        <taxon>Litomosoides</taxon>
    </lineage>
</organism>
<feature type="compositionally biased region" description="Basic residues" evidence="1">
    <location>
        <begin position="369"/>
        <end position="380"/>
    </location>
</feature>
<feature type="compositionally biased region" description="Basic and acidic residues" evidence="1">
    <location>
        <begin position="1"/>
        <end position="15"/>
    </location>
</feature>
<dbReference type="InterPro" id="IPR012677">
    <property type="entry name" value="Nucleotide-bd_a/b_plait_sf"/>
</dbReference>
<evidence type="ECO:0000313" key="3">
    <source>
        <dbReference type="Proteomes" id="UP000277928"/>
    </source>
</evidence>
<proteinExistence type="predicted"/>
<feature type="compositionally biased region" description="Basic residues" evidence="1">
    <location>
        <begin position="30"/>
        <end position="47"/>
    </location>
</feature>
<feature type="region of interest" description="Disordered" evidence="1">
    <location>
        <begin position="367"/>
        <end position="395"/>
    </location>
</feature>
<feature type="region of interest" description="Disordered" evidence="1">
    <location>
        <begin position="1"/>
        <end position="47"/>
    </location>
</feature>
<gene>
    <name evidence="2" type="ORF">NLS_LOCUS8339</name>
</gene>
<dbReference type="OMA" id="LETDMDC"/>
<feature type="region of interest" description="Disordered" evidence="1">
    <location>
        <begin position="233"/>
        <end position="330"/>
    </location>
</feature>
<dbReference type="STRING" id="42156.A0A3P6VCV7"/>
<dbReference type="OrthoDB" id="5841939at2759"/>
<evidence type="ECO:0000256" key="1">
    <source>
        <dbReference type="SAM" id="MobiDB-lite"/>
    </source>
</evidence>
<dbReference type="SUPFAM" id="SSF54928">
    <property type="entry name" value="RNA-binding domain, RBD"/>
    <property type="match status" value="1"/>
</dbReference>
<accession>A0A3P6VCV7</accession>